<dbReference type="InterPro" id="IPR036397">
    <property type="entry name" value="RNaseH_sf"/>
</dbReference>
<proteinExistence type="predicted"/>
<dbReference type="Gene3D" id="3.30.420.10">
    <property type="entry name" value="Ribonuclease H-like superfamily/Ribonuclease H"/>
    <property type="match status" value="1"/>
</dbReference>
<organism evidence="1">
    <name type="scientific">Magallana gigas</name>
    <name type="common">Pacific oyster</name>
    <name type="synonym">Crassostrea gigas</name>
    <dbReference type="NCBI Taxonomy" id="29159"/>
    <lineage>
        <taxon>Eukaryota</taxon>
        <taxon>Metazoa</taxon>
        <taxon>Spiralia</taxon>
        <taxon>Lophotrochozoa</taxon>
        <taxon>Mollusca</taxon>
        <taxon>Bivalvia</taxon>
        <taxon>Autobranchia</taxon>
        <taxon>Pteriomorphia</taxon>
        <taxon>Ostreida</taxon>
        <taxon>Ostreoidea</taxon>
        <taxon>Ostreidae</taxon>
        <taxon>Magallana</taxon>
    </lineage>
</organism>
<dbReference type="GO" id="GO:0003676">
    <property type="term" value="F:nucleic acid binding"/>
    <property type="evidence" value="ECO:0007669"/>
    <property type="project" value="InterPro"/>
</dbReference>
<evidence type="ECO:0000313" key="1">
    <source>
        <dbReference type="EMBL" id="EKC22111.1"/>
    </source>
</evidence>
<dbReference type="EMBL" id="JH815717">
    <property type="protein sequence ID" value="EKC22111.1"/>
    <property type="molecule type" value="Genomic_DNA"/>
</dbReference>
<sequence>MAVDLGNVILHQDNAPAHTAASTCLEIELLGFDLLEHLSYSPDCFCFDGFCNFSFHQITAKMS</sequence>
<reference evidence="1" key="1">
    <citation type="journal article" date="2012" name="Nature">
        <title>The oyster genome reveals stress adaptation and complexity of shell formation.</title>
        <authorList>
            <person name="Zhang G."/>
            <person name="Fang X."/>
            <person name="Guo X."/>
            <person name="Li L."/>
            <person name="Luo R."/>
            <person name="Xu F."/>
            <person name="Yang P."/>
            <person name="Zhang L."/>
            <person name="Wang X."/>
            <person name="Qi H."/>
            <person name="Xiong Z."/>
            <person name="Que H."/>
            <person name="Xie Y."/>
            <person name="Holland P.W."/>
            <person name="Paps J."/>
            <person name="Zhu Y."/>
            <person name="Wu F."/>
            <person name="Chen Y."/>
            <person name="Wang J."/>
            <person name="Peng C."/>
            <person name="Meng J."/>
            <person name="Yang L."/>
            <person name="Liu J."/>
            <person name="Wen B."/>
            <person name="Zhang N."/>
            <person name="Huang Z."/>
            <person name="Zhu Q."/>
            <person name="Feng Y."/>
            <person name="Mount A."/>
            <person name="Hedgecock D."/>
            <person name="Xu Z."/>
            <person name="Liu Y."/>
            <person name="Domazet-Loso T."/>
            <person name="Du Y."/>
            <person name="Sun X."/>
            <person name="Zhang S."/>
            <person name="Liu B."/>
            <person name="Cheng P."/>
            <person name="Jiang X."/>
            <person name="Li J."/>
            <person name="Fan D."/>
            <person name="Wang W."/>
            <person name="Fu W."/>
            <person name="Wang T."/>
            <person name="Wang B."/>
            <person name="Zhang J."/>
            <person name="Peng Z."/>
            <person name="Li Y."/>
            <person name="Li N."/>
            <person name="Wang J."/>
            <person name="Chen M."/>
            <person name="He Y."/>
            <person name="Tan F."/>
            <person name="Song X."/>
            <person name="Zheng Q."/>
            <person name="Huang R."/>
            <person name="Yang H."/>
            <person name="Du X."/>
            <person name="Chen L."/>
            <person name="Yang M."/>
            <person name="Gaffney P.M."/>
            <person name="Wang S."/>
            <person name="Luo L."/>
            <person name="She Z."/>
            <person name="Ming Y."/>
            <person name="Huang W."/>
            <person name="Zhang S."/>
            <person name="Huang B."/>
            <person name="Zhang Y."/>
            <person name="Qu T."/>
            <person name="Ni P."/>
            <person name="Miao G."/>
            <person name="Wang J."/>
            <person name="Wang Q."/>
            <person name="Steinberg C.E."/>
            <person name="Wang H."/>
            <person name="Li N."/>
            <person name="Qian L."/>
            <person name="Zhang G."/>
            <person name="Li Y."/>
            <person name="Yang H."/>
            <person name="Liu X."/>
            <person name="Wang J."/>
            <person name="Yin Y."/>
            <person name="Wang J."/>
        </authorList>
    </citation>
    <scope>NUCLEOTIDE SEQUENCE [LARGE SCALE GENOMIC DNA]</scope>
    <source>
        <strain evidence="1">05x7-T-G4-1.051#20</strain>
    </source>
</reference>
<accession>K1QK63</accession>
<gene>
    <name evidence="1" type="ORF">CGI_10002770</name>
</gene>
<dbReference type="HOGENOM" id="CLU_2887924_0_0_1"/>
<name>K1QK63_MAGGI</name>
<dbReference type="AlphaFoldDB" id="K1QK63"/>
<dbReference type="InParanoid" id="K1QK63"/>
<protein>
    <submittedName>
        <fullName evidence="1">Uncharacterized protein</fullName>
    </submittedName>
</protein>